<feature type="chain" id="PRO_5043979498" description="Laccase" evidence="5">
    <location>
        <begin position="23"/>
        <end position="613"/>
    </location>
</feature>
<sequence length="613" mass="69492">MWWFKNLIVFTIFFNLLKISISQTNDDDYHECVRSCADNVLSKKVCRYEFFAKELSSPISIHNGSKSKNESMNRDEIISWNSILGINGKSPGPQIEVCLGDTIEVLLHNRLGSEELSFHWHGMRQKNSAHMDGVPMVTQCSILPFGGFRYILKPENIGTYMYYAHIVSQQGDGVYGSLTVRGPQNDRSLERILLLSSRPSIRLSRYSYLHPPTPRELLLNGQNNGSILRVHYGTKYYLRLINANAYNCPVLLSISGHDFRVLAIDGNAVEPTTMGRHVVTFPGERFDVIVEANQPPGKYHVDIEGLLDCQNLRQEAFILYDNTKPESAVTKDDKLLKINDYAIANKGHDCHQISKNFICALDLKGSREVEVNSNEVIYIPFDVNAFPYFTDEMSDYKYNFYGCPFYPSDLSAKKEGAKVAQINRMSFKYPMSPLLSQPENTPEEAICYFGKRSKECADTPLFCECVHVIEAPAKKNIDIVLIDEGFGGNVSHTFHIHGYNASVLGKDSFERAITKEEIILLDRNKQLHRNFLNPPQKDSFVVPNKGYIILRLFTDNLGYWLWEARSTAISPGISGPVMQFLLKVGSRESFLPVPLDFPTCGSNKHPDMVFETN</sequence>
<protein>
    <recommendedName>
        <fullName evidence="11">Laccase</fullName>
    </recommendedName>
</protein>
<name>A0AAW1ACT4_9HYME</name>
<evidence type="ECO:0000259" key="8">
    <source>
        <dbReference type="Pfam" id="PF07732"/>
    </source>
</evidence>
<keyword evidence="4" id="KW-0186">Copper</keyword>
<dbReference type="InterPro" id="IPR001117">
    <property type="entry name" value="Cu-oxidase_2nd"/>
</dbReference>
<dbReference type="AlphaFoldDB" id="A0AAW1ACT4"/>
<comment type="caution">
    <text evidence="9">The sequence shown here is derived from an EMBL/GenBank/DDBJ whole genome shotgun (WGS) entry which is preliminary data.</text>
</comment>
<feature type="domain" description="Plastocyanin-like" evidence="8">
    <location>
        <begin position="81"/>
        <end position="184"/>
    </location>
</feature>
<dbReference type="PANTHER" id="PTHR11709">
    <property type="entry name" value="MULTI-COPPER OXIDASE"/>
    <property type="match status" value="1"/>
</dbReference>
<dbReference type="PANTHER" id="PTHR11709:SF394">
    <property type="entry name" value="FI03373P-RELATED"/>
    <property type="match status" value="1"/>
</dbReference>
<dbReference type="GO" id="GO:0005886">
    <property type="term" value="C:plasma membrane"/>
    <property type="evidence" value="ECO:0007669"/>
    <property type="project" value="TreeGrafter"/>
</dbReference>
<dbReference type="CDD" id="cd13905">
    <property type="entry name" value="CuRO_3_tcLLC2_insect_like"/>
    <property type="match status" value="1"/>
</dbReference>
<dbReference type="InterPro" id="IPR045087">
    <property type="entry name" value="Cu-oxidase_fam"/>
</dbReference>
<evidence type="ECO:0000256" key="2">
    <source>
        <dbReference type="ARBA" id="ARBA00022723"/>
    </source>
</evidence>
<feature type="signal peptide" evidence="5">
    <location>
        <begin position="1"/>
        <end position="22"/>
    </location>
</feature>
<evidence type="ECO:0000313" key="9">
    <source>
        <dbReference type="EMBL" id="KAK9307805.1"/>
    </source>
</evidence>
<evidence type="ECO:0000256" key="3">
    <source>
        <dbReference type="ARBA" id="ARBA00023002"/>
    </source>
</evidence>
<feature type="domain" description="Plastocyanin-like" evidence="7">
    <location>
        <begin position="458"/>
        <end position="562"/>
    </location>
</feature>
<evidence type="ECO:0000313" key="10">
    <source>
        <dbReference type="Proteomes" id="UP001432146"/>
    </source>
</evidence>
<evidence type="ECO:0000259" key="7">
    <source>
        <dbReference type="Pfam" id="PF07731"/>
    </source>
</evidence>
<dbReference type="FunFam" id="2.60.40.420:FF:000045">
    <property type="entry name" value="Laccase 2"/>
    <property type="match status" value="1"/>
</dbReference>
<dbReference type="InterPro" id="IPR011706">
    <property type="entry name" value="Cu-oxidase_C"/>
</dbReference>
<dbReference type="Proteomes" id="UP001432146">
    <property type="component" value="Unassembled WGS sequence"/>
</dbReference>
<proteinExistence type="inferred from homology"/>
<dbReference type="GO" id="GO:0016491">
    <property type="term" value="F:oxidoreductase activity"/>
    <property type="evidence" value="ECO:0007669"/>
    <property type="project" value="UniProtKB-KW"/>
</dbReference>
<keyword evidence="3" id="KW-0560">Oxidoreductase</keyword>
<evidence type="ECO:0000256" key="4">
    <source>
        <dbReference type="ARBA" id="ARBA00023008"/>
    </source>
</evidence>
<dbReference type="Pfam" id="PF00394">
    <property type="entry name" value="Cu-oxidase"/>
    <property type="match status" value="1"/>
</dbReference>
<organism evidence="9 10">
    <name type="scientific">Tetragonisca angustula</name>
    <dbReference type="NCBI Taxonomy" id="166442"/>
    <lineage>
        <taxon>Eukaryota</taxon>
        <taxon>Metazoa</taxon>
        <taxon>Ecdysozoa</taxon>
        <taxon>Arthropoda</taxon>
        <taxon>Hexapoda</taxon>
        <taxon>Insecta</taxon>
        <taxon>Pterygota</taxon>
        <taxon>Neoptera</taxon>
        <taxon>Endopterygota</taxon>
        <taxon>Hymenoptera</taxon>
        <taxon>Apocrita</taxon>
        <taxon>Aculeata</taxon>
        <taxon>Apoidea</taxon>
        <taxon>Anthophila</taxon>
        <taxon>Apidae</taxon>
        <taxon>Tetragonisca</taxon>
    </lineage>
</organism>
<dbReference type="SUPFAM" id="SSF49503">
    <property type="entry name" value="Cupredoxins"/>
    <property type="match status" value="3"/>
</dbReference>
<evidence type="ECO:0000256" key="5">
    <source>
        <dbReference type="SAM" id="SignalP"/>
    </source>
</evidence>
<evidence type="ECO:0008006" key="11">
    <source>
        <dbReference type="Google" id="ProtNLM"/>
    </source>
</evidence>
<reference evidence="9 10" key="1">
    <citation type="submission" date="2024-05" db="EMBL/GenBank/DDBJ databases">
        <title>The nuclear and mitochondrial genome assemblies of Tetragonisca angustula (Apidae: Meliponini), a tiny yet remarkable pollinator in the Neotropics.</title>
        <authorList>
            <person name="Ferrari R."/>
            <person name="Ricardo P.C."/>
            <person name="Dias F.C."/>
            <person name="Araujo N.S."/>
            <person name="Soares D.O."/>
            <person name="Zhou Q.-S."/>
            <person name="Zhu C.-D."/>
            <person name="Coutinho L."/>
            <person name="Airas M.C."/>
            <person name="Batista T.M."/>
        </authorList>
    </citation>
    <scope>NUCLEOTIDE SEQUENCE [LARGE SCALE GENOMIC DNA]</scope>
    <source>
        <strain evidence="9">ASF017062</strain>
        <tissue evidence="9">Abdomen</tissue>
    </source>
</reference>
<dbReference type="CDD" id="cd13858">
    <property type="entry name" value="CuRO_1_tcLCC2_insect_like"/>
    <property type="match status" value="1"/>
</dbReference>
<evidence type="ECO:0000259" key="6">
    <source>
        <dbReference type="Pfam" id="PF00394"/>
    </source>
</evidence>
<dbReference type="InterPro" id="IPR011707">
    <property type="entry name" value="Cu-oxidase-like_N"/>
</dbReference>
<gene>
    <name evidence="9" type="ORF">QLX08_002033</name>
</gene>
<dbReference type="Pfam" id="PF07732">
    <property type="entry name" value="Cu-oxidase_3"/>
    <property type="match status" value="1"/>
</dbReference>
<keyword evidence="5" id="KW-0732">Signal</keyword>
<accession>A0AAW1ACT4</accession>
<dbReference type="Pfam" id="PF07731">
    <property type="entry name" value="Cu-oxidase_2"/>
    <property type="match status" value="1"/>
</dbReference>
<dbReference type="GO" id="GO:0005507">
    <property type="term" value="F:copper ion binding"/>
    <property type="evidence" value="ECO:0007669"/>
    <property type="project" value="InterPro"/>
</dbReference>
<dbReference type="InterPro" id="IPR008972">
    <property type="entry name" value="Cupredoxin"/>
</dbReference>
<dbReference type="Gene3D" id="2.60.40.420">
    <property type="entry name" value="Cupredoxins - blue copper proteins"/>
    <property type="match status" value="3"/>
</dbReference>
<keyword evidence="2" id="KW-0479">Metal-binding</keyword>
<feature type="domain" description="Plastocyanin-like" evidence="6">
    <location>
        <begin position="210"/>
        <end position="304"/>
    </location>
</feature>
<comment type="similarity">
    <text evidence="1">Belongs to the multicopper oxidase family.</text>
</comment>
<keyword evidence="10" id="KW-1185">Reference proteome</keyword>
<evidence type="ECO:0000256" key="1">
    <source>
        <dbReference type="ARBA" id="ARBA00010609"/>
    </source>
</evidence>
<dbReference type="GO" id="GO:0006826">
    <property type="term" value="P:iron ion transport"/>
    <property type="evidence" value="ECO:0007669"/>
    <property type="project" value="TreeGrafter"/>
</dbReference>
<dbReference type="EMBL" id="JAWNGG020000026">
    <property type="protein sequence ID" value="KAK9307805.1"/>
    <property type="molecule type" value="Genomic_DNA"/>
</dbReference>